<evidence type="ECO:0000313" key="2">
    <source>
        <dbReference type="Proteomes" id="UP000028547"/>
    </source>
</evidence>
<dbReference type="InterPro" id="IPR011447">
    <property type="entry name" value="DUF1552"/>
</dbReference>
<dbReference type="Proteomes" id="UP000028547">
    <property type="component" value="Unassembled WGS sequence"/>
</dbReference>
<organism evidence="1 2">
    <name type="scientific">Archangium violaceum Cb vi76</name>
    <dbReference type="NCBI Taxonomy" id="1406225"/>
    <lineage>
        <taxon>Bacteria</taxon>
        <taxon>Pseudomonadati</taxon>
        <taxon>Myxococcota</taxon>
        <taxon>Myxococcia</taxon>
        <taxon>Myxococcales</taxon>
        <taxon>Cystobacterineae</taxon>
        <taxon>Archangiaceae</taxon>
        <taxon>Archangium</taxon>
    </lineage>
</organism>
<dbReference type="AlphaFoldDB" id="A0A084SHD2"/>
<sequence>MKDSKLSRRTMLRGLGALMALPLLEQMQPTVARAAEPGATPLRLAVFYVPCGLFMPNFTPRGTGRSWTLSPTLQPLAPVKDDVLVLSGLSHEPGRPDEFGHHAAGTGAFLSCVKVVKTNRQDDIRAGVSMDQLAARALRPHTRLPSLELGNDGGDGTGSCDASFSCAYARNISWAGPTSPRAKETNPRAVFDRLFAGFDPDATRAQIEKRKAYEQSILDFVNEDARALQQRLGARDRRKLDEYFTSVRELELRVAALDQQAPTCSKGPRPERTEDVREKTKAMCDLMVLAFQCDLTRVATFMLGNGRSDRVYDFLGLTTGHHTYSHHQHHADNHAALAKIDRWEMEQFSYLLQRMKSVREGDATLLDNSLVYFGSEVADGNSHGHSDMPVVLAGRGGGAVTPGRHVRYGGEPIANLFISMLDTVGVDVSRFGDDGTGPLPRLKE</sequence>
<dbReference type="RefSeq" id="WP_043410537.1">
    <property type="nucleotide sequence ID" value="NZ_JPMI01000322.1"/>
</dbReference>
<accession>A0A084SHD2</accession>
<protein>
    <submittedName>
        <fullName evidence="1">Transcriptional initiation protein Tat</fullName>
    </submittedName>
</protein>
<comment type="caution">
    <text evidence="1">The sequence shown here is derived from an EMBL/GenBank/DDBJ whole genome shotgun (WGS) entry which is preliminary data.</text>
</comment>
<name>A0A084SHD2_9BACT</name>
<dbReference type="Pfam" id="PF07586">
    <property type="entry name" value="HXXSHH"/>
    <property type="match status" value="1"/>
</dbReference>
<gene>
    <name evidence="1" type="ORF">Q664_44550</name>
</gene>
<dbReference type="InterPro" id="IPR006311">
    <property type="entry name" value="TAT_signal"/>
</dbReference>
<evidence type="ECO:0000313" key="1">
    <source>
        <dbReference type="EMBL" id="KFA87867.1"/>
    </source>
</evidence>
<proteinExistence type="predicted"/>
<dbReference type="PROSITE" id="PS51318">
    <property type="entry name" value="TAT"/>
    <property type="match status" value="1"/>
</dbReference>
<reference evidence="1 2" key="1">
    <citation type="submission" date="2014-07" db="EMBL/GenBank/DDBJ databases">
        <title>Draft Genome Sequence of Gephyronic Acid Producer, Cystobacter violaceus Strain Cb vi76.</title>
        <authorList>
            <person name="Stevens D.C."/>
            <person name="Young J."/>
            <person name="Carmichael R."/>
            <person name="Tan J."/>
            <person name="Taylor R.E."/>
        </authorList>
    </citation>
    <scope>NUCLEOTIDE SEQUENCE [LARGE SCALE GENOMIC DNA]</scope>
    <source>
        <strain evidence="1 2">Cb vi76</strain>
    </source>
</reference>
<dbReference type="EMBL" id="JPMI01000322">
    <property type="protein sequence ID" value="KFA87867.1"/>
    <property type="molecule type" value="Genomic_DNA"/>
</dbReference>